<dbReference type="EMBL" id="JAAXPE010000022">
    <property type="protein sequence ID" value="NKY87882.1"/>
    <property type="molecule type" value="Genomic_DNA"/>
</dbReference>
<dbReference type="RefSeq" id="WP_157171713.1">
    <property type="nucleotide sequence ID" value="NZ_CAWPHS010000015.1"/>
</dbReference>
<dbReference type="AlphaFoldDB" id="A0A7X6M1Z1"/>
<accession>A0A7X6M1Z1</accession>
<keyword evidence="4" id="KW-1185">Reference proteome</keyword>
<feature type="domain" description="PucR C-terminal helix-turn-helix" evidence="1">
    <location>
        <begin position="321"/>
        <end position="376"/>
    </location>
</feature>
<dbReference type="Pfam" id="PF14361">
    <property type="entry name" value="RsbRD_N"/>
    <property type="match status" value="1"/>
</dbReference>
<evidence type="ECO:0000313" key="4">
    <source>
        <dbReference type="Proteomes" id="UP000523447"/>
    </source>
</evidence>
<dbReference type="PANTHER" id="PTHR33744">
    <property type="entry name" value="CARBOHYDRATE DIACID REGULATOR"/>
    <property type="match status" value="1"/>
</dbReference>
<comment type="caution">
    <text evidence="3">The sequence shown here is derived from an EMBL/GenBank/DDBJ whole genome shotgun (WGS) entry which is preliminary data.</text>
</comment>
<dbReference type="InterPro" id="IPR042070">
    <property type="entry name" value="PucR_C-HTH_sf"/>
</dbReference>
<dbReference type="PANTHER" id="PTHR33744:SF7">
    <property type="entry name" value="PUCR FAMILY TRANSCRIPTIONAL REGULATOR"/>
    <property type="match status" value="1"/>
</dbReference>
<name>A0A7X6M1Z1_9NOCA</name>
<organism evidence="3 4">
    <name type="scientific">Nocardia veterana</name>
    <dbReference type="NCBI Taxonomy" id="132249"/>
    <lineage>
        <taxon>Bacteria</taxon>
        <taxon>Bacillati</taxon>
        <taxon>Actinomycetota</taxon>
        <taxon>Actinomycetes</taxon>
        <taxon>Mycobacteriales</taxon>
        <taxon>Nocardiaceae</taxon>
        <taxon>Nocardia</taxon>
    </lineage>
</organism>
<sequence>MSDVDAEVVGALRERACALVAGFSPEVPAYSQLPSALSEAEFVRGARLNVEMFFDFLSSGELPTAAAMTEVVDLALKRVRQGVPLASVLARYRIAAGYMVAELERSASPAERAVIASVGPGLMEFVAAVTARVAVACVEHVSDPLWEQRDRRRAIADALLQGRDPRDGSPEAVVPVASSYAVAVFDVATTADPARLTRIRTALDRIDGAFLRMDSAGWTVLIPLDGTVEQVASAVQRTVTADRCDSVPQMWIGIACATTLSGIPEAARQARAVSDICRRTGRPEAVTSVREVLLEYALTGGPSARRYLSSVVAALRDHPVLLRTLDAYFACQFNQLATARRLGVHRNTVTYRLAGIAEATGWDPLNPRAAMVLYAARLTAASAD</sequence>
<feature type="domain" description="RsbT co-antagonist protein RsbRD N-terminal" evidence="2">
    <location>
        <begin position="18"/>
        <end position="152"/>
    </location>
</feature>
<dbReference type="InterPro" id="IPR025751">
    <property type="entry name" value="RsbRD_N_dom"/>
</dbReference>
<evidence type="ECO:0000259" key="2">
    <source>
        <dbReference type="Pfam" id="PF14361"/>
    </source>
</evidence>
<dbReference type="InterPro" id="IPR025736">
    <property type="entry name" value="PucR_C-HTH_dom"/>
</dbReference>
<dbReference type="Proteomes" id="UP000523447">
    <property type="component" value="Unassembled WGS sequence"/>
</dbReference>
<evidence type="ECO:0000313" key="3">
    <source>
        <dbReference type="EMBL" id="NKY87882.1"/>
    </source>
</evidence>
<protein>
    <submittedName>
        <fullName evidence="3">PucR family transcriptional regulator</fullName>
    </submittedName>
</protein>
<gene>
    <name evidence="3" type="ORF">HGA07_19885</name>
</gene>
<evidence type="ECO:0000259" key="1">
    <source>
        <dbReference type="Pfam" id="PF13556"/>
    </source>
</evidence>
<reference evidence="3 4" key="1">
    <citation type="submission" date="2020-04" db="EMBL/GenBank/DDBJ databases">
        <title>MicrobeNet Type strains.</title>
        <authorList>
            <person name="Nicholson A.C."/>
        </authorList>
    </citation>
    <scope>NUCLEOTIDE SEQUENCE [LARGE SCALE GENOMIC DNA]</scope>
    <source>
        <strain evidence="3 4">DSM 44445</strain>
    </source>
</reference>
<dbReference type="Gene3D" id="1.10.10.2840">
    <property type="entry name" value="PucR C-terminal helix-turn-helix domain"/>
    <property type="match status" value="1"/>
</dbReference>
<dbReference type="Pfam" id="PF13556">
    <property type="entry name" value="HTH_30"/>
    <property type="match status" value="1"/>
</dbReference>
<dbReference type="InterPro" id="IPR051448">
    <property type="entry name" value="CdaR-like_regulators"/>
</dbReference>
<proteinExistence type="predicted"/>